<feature type="domain" description="G-protein coupled receptors family 1 profile" evidence="11">
    <location>
        <begin position="39"/>
        <end position="279"/>
    </location>
</feature>
<dbReference type="Gene3D" id="1.20.1070.10">
    <property type="entry name" value="Rhodopsin 7-helix transmembrane proteins"/>
    <property type="match status" value="1"/>
</dbReference>
<comment type="similarity">
    <text evidence="9">Belongs to the G-protein coupled receptor 1 family.</text>
</comment>
<dbReference type="PROSITE" id="PS50262">
    <property type="entry name" value="G_PROTEIN_RECEP_F1_2"/>
    <property type="match status" value="1"/>
</dbReference>
<feature type="transmembrane region" description="Helical" evidence="10">
    <location>
        <begin position="22"/>
        <end position="48"/>
    </location>
</feature>
<dbReference type="OMA" id="SYLQHYY"/>
<keyword evidence="2" id="KW-1003">Cell membrane</keyword>
<name>A0A913XF79_EXADI</name>
<dbReference type="RefSeq" id="XP_020903523.1">
    <property type="nucleotide sequence ID" value="XM_021047864.2"/>
</dbReference>
<feature type="transmembrane region" description="Helical" evidence="10">
    <location>
        <begin position="222"/>
        <end position="241"/>
    </location>
</feature>
<evidence type="ECO:0000313" key="13">
    <source>
        <dbReference type="Proteomes" id="UP000887567"/>
    </source>
</evidence>
<dbReference type="KEGG" id="epa:110241939"/>
<dbReference type="CDD" id="cd00637">
    <property type="entry name" value="7tm_classA_rhodopsin-like"/>
    <property type="match status" value="1"/>
</dbReference>
<dbReference type="PANTHER" id="PTHR24249">
    <property type="entry name" value="HISTAMINE RECEPTOR-RELATED G-PROTEIN COUPLED RECEPTOR"/>
    <property type="match status" value="1"/>
</dbReference>
<evidence type="ECO:0000256" key="8">
    <source>
        <dbReference type="ARBA" id="ARBA00023224"/>
    </source>
</evidence>
<evidence type="ECO:0000256" key="3">
    <source>
        <dbReference type="ARBA" id="ARBA00022692"/>
    </source>
</evidence>
<dbReference type="EnsemblMetazoa" id="XM_021047864.2">
    <property type="protein sequence ID" value="XP_020903523.1"/>
    <property type="gene ID" value="LOC110241939"/>
</dbReference>
<dbReference type="PROSITE" id="PS00237">
    <property type="entry name" value="G_PROTEIN_RECEP_F1_1"/>
    <property type="match status" value="1"/>
</dbReference>
<dbReference type="PANTHER" id="PTHR24249:SF372">
    <property type="entry name" value="G-PROTEIN COUPLED RECEPTORS FAMILY 1 PROFILE DOMAIN-CONTAINING PROTEIN"/>
    <property type="match status" value="1"/>
</dbReference>
<dbReference type="AlphaFoldDB" id="A0A913XF79"/>
<dbReference type="GO" id="GO:0004930">
    <property type="term" value="F:G protein-coupled receptor activity"/>
    <property type="evidence" value="ECO:0007669"/>
    <property type="project" value="UniProtKB-KW"/>
</dbReference>
<keyword evidence="5 9" id="KW-0297">G-protein coupled receptor</keyword>
<evidence type="ECO:0000259" key="11">
    <source>
        <dbReference type="PROSITE" id="PS50262"/>
    </source>
</evidence>
<evidence type="ECO:0000256" key="6">
    <source>
        <dbReference type="ARBA" id="ARBA00023136"/>
    </source>
</evidence>
<dbReference type="PRINTS" id="PR00237">
    <property type="entry name" value="GPCRRHODOPSN"/>
</dbReference>
<dbReference type="InterPro" id="IPR050569">
    <property type="entry name" value="TAAR"/>
</dbReference>
<evidence type="ECO:0000313" key="12">
    <source>
        <dbReference type="EnsemblMetazoa" id="XP_020903523.1"/>
    </source>
</evidence>
<feature type="transmembrane region" description="Helical" evidence="10">
    <location>
        <begin position="100"/>
        <end position="118"/>
    </location>
</feature>
<keyword evidence="6 10" id="KW-0472">Membrane</keyword>
<evidence type="ECO:0000256" key="10">
    <source>
        <dbReference type="SAM" id="Phobius"/>
    </source>
</evidence>
<evidence type="ECO:0000256" key="9">
    <source>
        <dbReference type="RuleBase" id="RU000688"/>
    </source>
</evidence>
<keyword evidence="3 9" id="KW-0812">Transmembrane</keyword>
<evidence type="ECO:0000256" key="7">
    <source>
        <dbReference type="ARBA" id="ARBA00023170"/>
    </source>
</evidence>
<dbReference type="OrthoDB" id="5956898at2759"/>
<sequence>MAMWTSNSSDPKCSADLIGPEYIVFVVCNSISGTVAIIGNGIILLVVYRSRRLHTASNMLLCSLAAADLSVGLIVNPMYIALTTTKTWVTPTPLYKFENYIWIQTLITTSFSLTAISVDRYFAVTCPFRYQKLVKKKPTRWVIVFIWTFSAIFPSVICIQASDSILWVSSLVITFLLPAFIMSYCNFRVFRTAQSQINKIRFSSKYCTVEIKGKFNNHKASCTIGIIIGFFIILFSPNFVFSVIEFSSNDVCFKLHTYRSWLWGIFIAFSSSAVNPFVYAIRIKTLRKACLTAVTRFICKDSL</sequence>
<evidence type="ECO:0000256" key="5">
    <source>
        <dbReference type="ARBA" id="ARBA00023040"/>
    </source>
</evidence>
<keyword evidence="8 9" id="KW-0807">Transducer</keyword>
<dbReference type="InterPro" id="IPR000276">
    <property type="entry name" value="GPCR_Rhodpsn"/>
</dbReference>
<evidence type="ECO:0000256" key="4">
    <source>
        <dbReference type="ARBA" id="ARBA00022989"/>
    </source>
</evidence>
<dbReference type="SUPFAM" id="SSF81321">
    <property type="entry name" value="Family A G protein-coupled receptor-like"/>
    <property type="match status" value="1"/>
</dbReference>
<comment type="subcellular location">
    <subcellularLocation>
        <location evidence="1">Cell membrane</location>
        <topology evidence="1">Multi-pass membrane protein</topology>
    </subcellularLocation>
</comment>
<proteinExistence type="inferred from homology"/>
<keyword evidence="13" id="KW-1185">Reference proteome</keyword>
<dbReference type="Proteomes" id="UP000887567">
    <property type="component" value="Unplaced"/>
</dbReference>
<dbReference type="Pfam" id="PF00001">
    <property type="entry name" value="7tm_1"/>
    <property type="match status" value="1"/>
</dbReference>
<keyword evidence="7 9" id="KW-0675">Receptor</keyword>
<reference evidence="12" key="1">
    <citation type="submission" date="2022-11" db="UniProtKB">
        <authorList>
            <consortium name="EnsemblMetazoa"/>
        </authorList>
    </citation>
    <scope>IDENTIFICATION</scope>
</reference>
<dbReference type="GO" id="GO:0005886">
    <property type="term" value="C:plasma membrane"/>
    <property type="evidence" value="ECO:0007669"/>
    <property type="project" value="UniProtKB-SubCell"/>
</dbReference>
<feature type="transmembrane region" description="Helical" evidence="10">
    <location>
        <begin position="60"/>
        <end position="80"/>
    </location>
</feature>
<feature type="transmembrane region" description="Helical" evidence="10">
    <location>
        <begin position="261"/>
        <end position="281"/>
    </location>
</feature>
<feature type="transmembrane region" description="Helical" evidence="10">
    <location>
        <begin position="165"/>
        <end position="187"/>
    </location>
</feature>
<organism evidence="12 13">
    <name type="scientific">Exaiptasia diaphana</name>
    <name type="common">Tropical sea anemone</name>
    <name type="synonym">Aiptasia pulchella</name>
    <dbReference type="NCBI Taxonomy" id="2652724"/>
    <lineage>
        <taxon>Eukaryota</taxon>
        <taxon>Metazoa</taxon>
        <taxon>Cnidaria</taxon>
        <taxon>Anthozoa</taxon>
        <taxon>Hexacorallia</taxon>
        <taxon>Actiniaria</taxon>
        <taxon>Aiptasiidae</taxon>
        <taxon>Exaiptasia</taxon>
    </lineage>
</organism>
<evidence type="ECO:0000256" key="1">
    <source>
        <dbReference type="ARBA" id="ARBA00004651"/>
    </source>
</evidence>
<protein>
    <recommendedName>
        <fullName evidence="11">G-protein coupled receptors family 1 profile domain-containing protein</fullName>
    </recommendedName>
</protein>
<accession>A0A913XF79</accession>
<feature type="transmembrane region" description="Helical" evidence="10">
    <location>
        <begin position="139"/>
        <end position="159"/>
    </location>
</feature>
<dbReference type="GeneID" id="110241939"/>
<dbReference type="InterPro" id="IPR017452">
    <property type="entry name" value="GPCR_Rhodpsn_7TM"/>
</dbReference>
<dbReference type="SMART" id="SM01381">
    <property type="entry name" value="7TM_GPCR_Srsx"/>
    <property type="match status" value="1"/>
</dbReference>
<keyword evidence="4 10" id="KW-1133">Transmembrane helix</keyword>
<evidence type="ECO:0000256" key="2">
    <source>
        <dbReference type="ARBA" id="ARBA00022475"/>
    </source>
</evidence>